<accession>A0A8H3IJF1</accession>
<dbReference type="GO" id="GO:0005829">
    <property type="term" value="C:cytosol"/>
    <property type="evidence" value="ECO:0007669"/>
    <property type="project" value="TreeGrafter"/>
</dbReference>
<keyword evidence="7" id="KW-1185">Reference proteome</keyword>
<sequence>MAEALCGPSNALQNFQKHTSVDRTLQQDRSVIARRNEQGFRTINPINRAVDTEFHAFQASQLPSVPLQRAQLPLAHITRYPTPSLQQLPEWASDFQNLNLNGSQSSMPAAAPRQAPIPHMAGTWQAEFTTQRSSAQQPVRAQQQTLDHWQPMYQGLGPYMENTMYAAPMHQALPEQINQGQPQFDDAAFAQAFDQAKAEIEQSSDEKGKSETLQSGEFSMAFACTDPGDVMGEYDFDAAQLGFAEETAKPKTEIDEYTSEQFIDRDLSNTIPDQPRIGADTISAKAEPEAINPQIEADELSRTAGHLLDTLKDEKNTKFQQSSFLALMRQLRDKEVKVEGDKMVNVYSEEARCKYEALAEYADLIIPQSKCREEFLKECQDGKLDGVFAVYRTFLSVKLTGLFDEELVNALPSSLKFVCHCGAGYDQVDVAACSKRGIFVSHVPGAVDDATADTGVFLALGALRGFSYPLLSLRRGKWRGDPAPGLGHDPEGKILGILGMGGIGKNMSKKLQAFGMKVIYHNRTKLDELQEGGATYVSFDELLAQSDVLSLNVPLNSNTRHLISTEEFAKMKKGIVIVNTARGAVMNESALVKAIDDGIVWSVGLDVFEDEPKIHPGLVENEKVILLPHMGTHTVETLTAMEKVVVNNIRSALLEKRLVNRVPEQKDMVYDL</sequence>
<dbReference type="OrthoDB" id="9991913at2759"/>
<evidence type="ECO:0000256" key="1">
    <source>
        <dbReference type="ARBA" id="ARBA00005854"/>
    </source>
</evidence>
<dbReference type="PANTHER" id="PTHR10996">
    <property type="entry name" value="2-HYDROXYACID DEHYDROGENASE-RELATED"/>
    <property type="match status" value="1"/>
</dbReference>
<name>A0A8H3IJF1_9LECA</name>
<comment type="caution">
    <text evidence="6">The sequence shown here is derived from an EMBL/GenBank/DDBJ whole genome shotgun (WGS) entry which is preliminary data.</text>
</comment>
<dbReference type="InterPro" id="IPR050223">
    <property type="entry name" value="D-isomer_2-hydroxyacid_DH"/>
</dbReference>
<keyword evidence="2" id="KW-0560">Oxidoreductase</keyword>
<dbReference type="Proteomes" id="UP000664169">
    <property type="component" value="Unassembled WGS sequence"/>
</dbReference>
<dbReference type="CDD" id="cd12168">
    <property type="entry name" value="Mand_dh_like"/>
    <property type="match status" value="1"/>
</dbReference>
<dbReference type="PANTHER" id="PTHR10996:SF269">
    <property type="entry name" value="HYPOTHETICAL D-ISOMER SPECIFIC 2-HYDROXYACID DEHYDROGENASE (EUROFUNG)"/>
    <property type="match status" value="1"/>
</dbReference>
<dbReference type="FunFam" id="3.40.50.720:FF:000282">
    <property type="entry name" value="Glyoxylate reductase protein"/>
    <property type="match status" value="1"/>
</dbReference>
<dbReference type="GO" id="GO:0016618">
    <property type="term" value="F:hydroxypyruvate reductase [NAD(P)H] activity"/>
    <property type="evidence" value="ECO:0007669"/>
    <property type="project" value="TreeGrafter"/>
</dbReference>
<evidence type="ECO:0000313" key="7">
    <source>
        <dbReference type="Proteomes" id="UP000664169"/>
    </source>
</evidence>
<dbReference type="PROSITE" id="PS00065">
    <property type="entry name" value="D_2_HYDROXYACID_DH_1"/>
    <property type="match status" value="1"/>
</dbReference>
<comment type="similarity">
    <text evidence="1">Belongs to the D-isomer specific 2-hydroxyacid dehydrogenase family.</text>
</comment>
<dbReference type="InterPro" id="IPR029753">
    <property type="entry name" value="D-isomer_DH_CS"/>
</dbReference>
<dbReference type="SUPFAM" id="SSF51735">
    <property type="entry name" value="NAD(P)-binding Rossmann-fold domains"/>
    <property type="match status" value="1"/>
</dbReference>
<dbReference type="InterPro" id="IPR006139">
    <property type="entry name" value="D-isomer_2_OHA_DH_cat_dom"/>
</dbReference>
<dbReference type="GO" id="GO:0030267">
    <property type="term" value="F:glyoxylate reductase (NADPH) activity"/>
    <property type="evidence" value="ECO:0007669"/>
    <property type="project" value="TreeGrafter"/>
</dbReference>
<dbReference type="Gene3D" id="3.40.50.720">
    <property type="entry name" value="NAD(P)-binding Rossmann-like Domain"/>
    <property type="match status" value="2"/>
</dbReference>
<dbReference type="EMBL" id="CAJPDQ010000035">
    <property type="protein sequence ID" value="CAF9930262.1"/>
    <property type="molecule type" value="Genomic_DNA"/>
</dbReference>
<organism evidence="6 7">
    <name type="scientific">Gomphillus americanus</name>
    <dbReference type="NCBI Taxonomy" id="1940652"/>
    <lineage>
        <taxon>Eukaryota</taxon>
        <taxon>Fungi</taxon>
        <taxon>Dikarya</taxon>
        <taxon>Ascomycota</taxon>
        <taxon>Pezizomycotina</taxon>
        <taxon>Lecanoromycetes</taxon>
        <taxon>OSLEUM clade</taxon>
        <taxon>Ostropomycetidae</taxon>
        <taxon>Ostropales</taxon>
        <taxon>Graphidaceae</taxon>
        <taxon>Gomphilloideae</taxon>
        <taxon>Gomphillus</taxon>
    </lineage>
</organism>
<dbReference type="InterPro" id="IPR029752">
    <property type="entry name" value="D-isomer_DH_CS1"/>
</dbReference>
<evidence type="ECO:0000256" key="2">
    <source>
        <dbReference type="ARBA" id="ARBA00023002"/>
    </source>
</evidence>
<dbReference type="Pfam" id="PF02826">
    <property type="entry name" value="2-Hacid_dh_C"/>
    <property type="match status" value="1"/>
</dbReference>
<evidence type="ECO:0000259" key="4">
    <source>
        <dbReference type="Pfam" id="PF00389"/>
    </source>
</evidence>
<dbReference type="PROSITE" id="PS00670">
    <property type="entry name" value="D_2_HYDROXYACID_DH_2"/>
    <property type="match status" value="1"/>
</dbReference>
<dbReference type="SUPFAM" id="SSF52283">
    <property type="entry name" value="Formate/glycerate dehydrogenase catalytic domain-like"/>
    <property type="match status" value="1"/>
</dbReference>
<evidence type="ECO:0000259" key="5">
    <source>
        <dbReference type="Pfam" id="PF02826"/>
    </source>
</evidence>
<keyword evidence="3" id="KW-0520">NAD</keyword>
<evidence type="ECO:0000256" key="3">
    <source>
        <dbReference type="ARBA" id="ARBA00023027"/>
    </source>
</evidence>
<evidence type="ECO:0000313" key="6">
    <source>
        <dbReference type="EMBL" id="CAF9930262.1"/>
    </source>
</evidence>
<feature type="domain" description="D-isomer specific 2-hydroxyacid dehydrogenase catalytic" evidence="4">
    <location>
        <begin position="361"/>
        <end position="662"/>
    </location>
</feature>
<dbReference type="GO" id="GO:0051287">
    <property type="term" value="F:NAD binding"/>
    <property type="evidence" value="ECO:0007669"/>
    <property type="project" value="InterPro"/>
</dbReference>
<reference evidence="6" key="1">
    <citation type="submission" date="2021-03" db="EMBL/GenBank/DDBJ databases">
        <authorList>
            <person name="Tagirdzhanova G."/>
        </authorList>
    </citation>
    <scope>NUCLEOTIDE SEQUENCE</scope>
</reference>
<dbReference type="Pfam" id="PF00389">
    <property type="entry name" value="2-Hacid_dh"/>
    <property type="match status" value="1"/>
</dbReference>
<dbReference type="InterPro" id="IPR036291">
    <property type="entry name" value="NAD(P)-bd_dom_sf"/>
</dbReference>
<protein>
    <submittedName>
        <fullName evidence="6">Uncharacterized protein</fullName>
    </submittedName>
</protein>
<dbReference type="PROSITE" id="PS00671">
    <property type="entry name" value="D_2_HYDROXYACID_DH_3"/>
    <property type="match status" value="1"/>
</dbReference>
<gene>
    <name evidence="6" type="ORF">GOMPHAMPRED_005605</name>
</gene>
<dbReference type="AlphaFoldDB" id="A0A8H3IJF1"/>
<proteinExistence type="inferred from homology"/>
<feature type="domain" description="D-isomer specific 2-hydroxyacid dehydrogenase NAD-binding" evidence="5">
    <location>
        <begin position="458"/>
        <end position="631"/>
    </location>
</feature>
<dbReference type="InterPro" id="IPR006140">
    <property type="entry name" value="D-isomer_DH_NAD-bd"/>
</dbReference>